<proteinExistence type="inferred from homology"/>
<dbReference type="CDD" id="cd00009">
    <property type="entry name" value="AAA"/>
    <property type="match status" value="1"/>
</dbReference>
<gene>
    <name evidence="10" type="ORF">B1C78_11050</name>
</gene>
<dbReference type="FunFam" id="3.40.50.300:FF:000010">
    <property type="entry name" value="Chaperone clpB 1, putative"/>
    <property type="match status" value="1"/>
</dbReference>
<name>A0A1V3NEV6_9GAMM</name>
<keyword evidence="3" id="KW-0547">Nucleotide-binding</keyword>
<dbReference type="InterPro" id="IPR050130">
    <property type="entry name" value="ClpA_ClpB"/>
</dbReference>
<dbReference type="InterPro" id="IPR004176">
    <property type="entry name" value="Clp_R_N"/>
</dbReference>
<dbReference type="PANTHER" id="PTHR11638:SF181">
    <property type="entry name" value="ATPASE SUBUNIT OF ATP-DEPENDENT PROTEASE"/>
    <property type="match status" value="1"/>
</dbReference>
<dbReference type="Gene3D" id="1.10.8.60">
    <property type="match status" value="1"/>
</dbReference>
<comment type="caution">
    <text evidence="10">The sequence shown here is derived from an EMBL/GenBank/DDBJ whole genome shotgun (WGS) entry which is preliminary data.</text>
</comment>
<dbReference type="InterPro" id="IPR027417">
    <property type="entry name" value="P-loop_NTPase"/>
</dbReference>
<evidence type="ECO:0000313" key="11">
    <source>
        <dbReference type="Proteomes" id="UP000189462"/>
    </source>
</evidence>
<dbReference type="InterPro" id="IPR001270">
    <property type="entry name" value="ClpA/B"/>
</dbReference>
<keyword evidence="4" id="KW-0067">ATP-binding</keyword>
<dbReference type="InterPro" id="IPR003959">
    <property type="entry name" value="ATPase_AAA_core"/>
</dbReference>
<evidence type="ECO:0000256" key="2">
    <source>
        <dbReference type="ARBA" id="ARBA00022737"/>
    </source>
</evidence>
<dbReference type="GO" id="GO:0005524">
    <property type="term" value="F:ATP binding"/>
    <property type="evidence" value="ECO:0007669"/>
    <property type="project" value="UniProtKB-KW"/>
</dbReference>
<accession>A0A1V3NEV6</accession>
<dbReference type="EMBL" id="MVBK01000062">
    <property type="protein sequence ID" value="OOG23463.1"/>
    <property type="molecule type" value="Genomic_DNA"/>
</dbReference>
<dbReference type="InterPro" id="IPR041546">
    <property type="entry name" value="ClpA/ClpB_AAA_lid"/>
</dbReference>
<feature type="domain" description="AAA+ ATPase" evidence="8">
    <location>
        <begin position="223"/>
        <end position="368"/>
    </location>
</feature>
<dbReference type="InterPro" id="IPR018368">
    <property type="entry name" value="ClpA/B_CS1"/>
</dbReference>
<dbReference type="STRING" id="108003.B1C78_11050"/>
<sequence length="891" mass="96356">MTTSHMKALIERLNGFVAEALEGAAALAAARTHHEVDVEHLILKCLERGHGDLDQMLPRLGVDVDAFWQALIDDLATRPAASQSRPRLSARLANLLETAWVGASLSFGESRIRSAALLDVLVQWAPSLRGTAFERLAEIPADACRQSLPWLASVSVEGEEAAPAEPASRSAPTTSAAAAPEATGALARYTEDLTARARAGELDPVLGRHGEIRSVIDILTRRRKNNPILVGDPGVGKTAVVEGLALRIAEGDVPEMLRNVRLCVLDLGLLKAGASMKGEFEKRLKQVIDEVKHAAEPVVLFIDEAHTLIGAGGDAGVGDAANLLKPALARGELRTIAATTWSEYKQYFESDSALERRFQLVKVDEPDEQQAIVMLGGIKDTYARHHGVHVTDEAVEAAVRLSMRYINGRQLPDKAVDLLDTAAGRVCMAQAVTPRTVEAEREHLAYIERRLAQLEADRTEGASVNEKTVERLRAELEETRERLEAARGQWNREQTVLERIRGAKEAADASRGREELARVQGDDPMTYPEVNAAAVAAVVAEWTGVPVGRMLKDDAAVLADLEERLGERVVSQPEALGIIASGLRTARAGLRAPHAPLGVFLLAGPSGVGKTETAHAVADLLFGGERFLTVINMSEYQESHTVSQLKGSPPGYVGYGKGGVLTEAVRQRPYSVVLLDEVEKAHPDVMELFFQVFDKGIMRDGEGREISFRNTVIFMTTNLGAEQIMALCEPPAEGDADEAEAPPRPTASAVLEAIRPALTRRLSPALVGRLEVVPYYPLDDAALSDVVALKLDALAQRLAEQHDIALHCQPDVLALLGSQCRRSDTGARAVSSLIERRLLPGIARELLQRMTEDRLPEALCLELDEHGGLACDFVEAAPAGEETPEPRIARA</sequence>
<organism evidence="10 11">
    <name type="scientific">Thioalkalivibrio denitrificans</name>
    <dbReference type="NCBI Taxonomy" id="108003"/>
    <lineage>
        <taxon>Bacteria</taxon>
        <taxon>Pseudomonadati</taxon>
        <taxon>Pseudomonadota</taxon>
        <taxon>Gammaproteobacteria</taxon>
        <taxon>Chromatiales</taxon>
        <taxon>Ectothiorhodospiraceae</taxon>
        <taxon>Thioalkalivibrio</taxon>
    </lineage>
</organism>
<feature type="region of interest" description="Disordered" evidence="7">
    <location>
        <begin position="159"/>
        <end position="181"/>
    </location>
</feature>
<dbReference type="PROSITE" id="PS00870">
    <property type="entry name" value="CLPAB_1"/>
    <property type="match status" value="1"/>
</dbReference>
<dbReference type="Gene3D" id="3.40.50.300">
    <property type="entry name" value="P-loop containing nucleotide triphosphate hydrolases"/>
    <property type="match status" value="3"/>
</dbReference>
<comment type="similarity">
    <text evidence="1">Belongs to the ClpA/ClpB family.</text>
</comment>
<feature type="compositionally biased region" description="Low complexity" evidence="7">
    <location>
        <begin position="163"/>
        <end position="181"/>
    </location>
</feature>
<evidence type="ECO:0000256" key="4">
    <source>
        <dbReference type="ARBA" id="ARBA00022840"/>
    </source>
</evidence>
<dbReference type="NCBIfam" id="TIGR03345">
    <property type="entry name" value="VI_ClpV1"/>
    <property type="match status" value="1"/>
</dbReference>
<evidence type="ECO:0000259" key="8">
    <source>
        <dbReference type="SMART" id="SM00382"/>
    </source>
</evidence>
<dbReference type="SMART" id="SM00382">
    <property type="entry name" value="AAA"/>
    <property type="match status" value="2"/>
</dbReference>
<dbReference type="PRINTS" id="PR00300">
    <property type="entry name" value="CLPPROTEASEA"/>
</dbReference>
<dbReference type="GO" id="GO:0034605">
    <property type="term" value="P:cellular response to heat"/>
    <property type="evidence" value="ECO:0007669"/>
    <property type="project" value="TreeGrafter"/>
</dbReference>
<dbReference type="Gene3D" id="1.10.1780.10">
    <property type="entry name" value="Clp, N-terminal domain"/>
    <property type="match status" value="1"/>
</dbReference>
<protein>
    <submittedName>
        <fullName evidence="10">ClpV1 family T6SS ATPase</fullName>
    </submittedName>
</protein>
<evidence type="ECO:0000256" key="6">
    <source>
        <dbReference type="SAM" id="Coils"/>
    </source>
</evidence>
<feature type="domain" description="AAA+ ATPase" evidence="8">
    <location>
        <begin position="596"/>
        <end position="757"/>
    </location>
</feature>
<dbReference type="Pfam" id="PF00004">
    <property type="entry name" value="AAA"/>
    <property type="match status" value="1"/>
</dbReference>
<feature type="domain" description="Clp ATPase C-terminal" evidence="9">
    <location>
        <begin position="778"/>
        <end position="871"/>
    </location>
</feature>
<feature type="coiled-coil region" evidence="6">
    <location>
        <begin position="437"/>
        <end position="493"/>
    </location>
</feature>
<keyword evidence="11" id="KW-1185">Reference proteome</keyword>
<keyword evidence="6" id="KW-0175">Coiled coil</keyword>
<dbReference type="RefSeq" id="WP_077279215.1">
    <property type="nucleotide sequence ID" value="NZ_MVBK01000062.1"/>
</dbReference>
<dbReference type="InterPro" id="IPR003593">
    <property type="entry name" value="AAA+_ATPase"/>
</dbReference>
<dbReference type="GO" id="GO:0005737">
    <property type="term" value="C:cytoplasm"/>
    <property type="evidence" value="ECO:0007669"/>
    <property type="project" value="TreeGrafter"/>
</dbReference>
<dbReference type="SUPFAM" id="SSF52540">
    <property type="entry name" value="P-loop containing nucleoside triphosphate hydrolases"/>
    <property type="match status" value="2"/>
</dbReference>
<dbReference type="SUPFAM" id="SSF81923">
    <property type="entry name" value="Double Clp-N motif"/>
    <property type="match status" value="1"/>
</dbReference>
<dbReference type="GO" id="GO:0016887">
    <property type="term" value="F:ATP hydrolysis activity"/>
    <property type="evidence" value="ECO:0007669"/>
    <property type="project" value="InterPro"/>
</dbReference>
<dbReference type="AlphaFoldDB" id="A0A1V3NEV6"/>
<evidence type="ECO:0000256" key="7">
    <source>
        <dbReference type="SAM" id="MobiDB-lite"/>
    </source>
</evidence>
<keyword evidence="2" id="KW-0677">Repeat</keyword>
<dbReference type="Pfam" id="PF10431">
    <property type="entry name" value="ClpB_D2-small"/>
    <property type="match status" value="1"/>
</dbReference>
<dbReference type="Pfam" id="PF17871">
    <property type="entry name" value="AAA_lid_9"/>
    <property type="match status" value="1"/>
</dbReference>
<evidence type="ECO:0000259" key="9">
    <source>
        <dbReference type="SMART" id="SM01086"/>
    </source>
</evidence>
<evidence type="ECO:0000256" key="5">
    <source>
        <dbReference type="ARBA" id="ARBA00023186"/>
    </source>
</evidence>
<dbReference type="OrthoDB" id="9803641at2"/>
<dbReference type="Pfam" id="PF02861">
    <property type="entry name" value="Clp_N"/>
    <property type="match status" value="1"/>
</dbReference>
<keyword evidence="5" id="KW-0143">Chaperone</keyword>
<dbReference type="InterPro" id="IPR036628">
    <property type="entry name" value="Clp_N_dom_sf"/>
</dbReference>
<dbReference type="Proteomes" id="UP000189462">
    <property type="component" value="Unassembled WGS sequence"/>
</dbReference>
<evidence type="ECO:0000313" key="10">
    <source>
        <dbReference type="EMBL" id="OOG23463.1"/>
    </source>
</evidence>
<dbReference type="SMART" id="SM01086">
    <property type="entry name" value="ClpB_D2-small"/>
    <property type="match status" value="1"/>
</dbReference>
<dbReference type="InterPro" id="IPR019489">
    <property type="entry name" value="Clp_ATPase_C"/>
</dbReference>
<dbReference type="Pfam" id="PF07724">
    <property type="entry name" value="AAA_2"/>
    <property type="match status" value="1"/>
</dbReference>
<reference evidence="10 11" key="1">
    <citation type="submission" date="2017-02" db="EMBL/GenBank/DDBJ databases">
        <title>Genomic diversity within the haloalkaliphilic genus Thioalkalivibrio.</title>
        <authorList>
            <person name="Ahn A.-C."/>
            <person name="Meier-Kolthoff J."/>
            <person name="Overmars L."/>
            <person name="Richter M."/>
            <person name="Woyke T."/>
            <person name="Sorokin D.Y."/>
            <person name="Muyzer G."/>
        </authorList>
    </citation>
    <scope>NUCLEOTIDE SEQUENCE [LARGE SCALE GENOMIC DNA]</scope>
    <source>
        <strain evidence="10 11">ALJD</strain>
    </source>
</reference>
<dbReference type="CDD" id="cd19499">
    <property type="entry name" value="RecA-like_ClpB_Hsp104-like"/>
    <property type="match status" value="1"/>
</dbReference>
<evidence type="ECO:0000256" key="3">
    <source>
        <dbReference type="ARBA" id="ARBA00022741"/>
    </source>
</evidence>
<evidence type="ECO:0000256" key="1">
    <source>
        <dbReference type="ARBA" id="ARBA00008675"/>
    </source>
</evidence>
<dbReference type="PANTHER" id="PTHR11638">
    <property type="entry name" value="ATP-DEPENDENT CLP PROTEASE"/>
    <property type="match status" value="1"/>
</dbReference>
<dbReference type="InterPro" id="IPR017729">
    <property type="entry name" value="ATPase_T6SS_ClpV1"/>
</dbReference>